<dbReference type="PANTHER" id="PTHR31235">
    <property type="entry name" value="PEROXIDASE 25-RELATED"/>
    <property type="match status" value="1"/>
</dbReference>
<evidence type="ECO:0000256" key="5">
    <source>
        <dbReference type="ARBA" id="ARBA00023004"/>
    </source>
</evidence>
<keyword evidence="2" id="KW-0560">Oxidoreductase</keyword>
<keyword evidence="2" id="KW-0575">Peroxidase</keyword>
<reference evidence="9 10" key="1">
    <citation type="submission" date="2024-09" db="EMBL/GenBank/DDBJ databases">
        <title>Chromosome-scale assembly of Riccia fluitans.</title>
        <authorList>
            <person name="Paukszto L."/>
            <person name="Sawicki J."/>
            <person name="Karawczyk K."/>
            <person name="Piernik-Szablinska J."/>
            <person name="Szczecinska M."/>
            <person name="Mazdziarz M."/>
        </authorList>
    </citation>
    <scope>NUCLEOTIDE SEQUENCE [LARGE SCALE GENOMIC DNA]</scope>
    <source>
        <strain evidence="9">Rf_01</strain>
        <tissue evidence="9">Aerial parts of the thallus</tissue>
    </source>
</reference>
<evidence type="ECO:0000256" key="1">
    <source>
        <dbReference type="ARBA" id="ARBA00000189"/>
    </source>
</evidence>
<evidence type="ECO:0000256" key="2">
    <source>
        <dbReference type="ARBA" id="ARBA00022559"/>
    </source>
</evidence>
<keyword evidence="4 6" id="KW-0479">Metal-binding</keyword>
<dbReference type="Pfam" id="PF00141">
    <property type="entry name" value="peroxidase"/>
    <property type="match status" value="1"/>
</dbReference>
<comment type="cofactor">
    <cofactor evidence="6">
        <name>Ca(2+)</name>
        <dbReference type="ChEBI" id="CHEBI:29108"/>
    </cofactor>
    <text evidence="6">Binds 2 calcium ions per subunit.</text>
</comment>
<comment type="cofactor">
    <cofactor evidence="6">
        <name>heme b</name>
        <dbReference type="ChEBI" id="CHEBI:60344"/>
    </cofactor>
    <text evidence="6">Binds 1 heme b (iron(II)-protoporphyrin IX) group per subunit.</text>
</comment>
<gene>
    <name evidence="9" type="ORF">R1flu_017958</name>
</gene>
<comment type="caution">
    <text evidence="9">The sequence shown here is derived from an EMBL/GenBank/DDBJ whole genome shotgun (WGS) entry which is preliminary data.</text>
</comment>
<dbReference type="SUPFAM" id="SSF48113">
    <property type="entry name" value="Heme-dependent peroxidases"/>
    <property type="match status" value="1"/>
</dbReference>
<name>A0ABD1ZEF5_9MARC</name>
<evidence type="ECO:0000256" key="4">
    <source>
        <dbReference type="ARBA" id="ARBA00022723"/>
    </source>
</evidence>
<evidence type="ECO:0000313" key="9">
    <source>
        <dbReference type="EMBL" id="KAL2649830.1"/>
    </source>
</evidence>
<dbReference type="InterPro" id="IPR010255">
    <property type="entry name" value="Haem_peroxidase_sf"/>
</dbReference>
<dbReference type="GO" id="GO:0140825">
    <property type="term" value="F:lactoperoxidase activity"/>
    <property type="evidence" value="ECO:0007669"/>
    <property type="project" value="UniProtKB-EC"/>
</dbReference>
<organism evidence="9 10">
    <name type="scientific">Riccia fluitans</name>
    <dbReference type="NCBI Taxonomy" id="41844"/>
    <lineage>
        <taxon>Eukaryota</taxon>
        <taxon>Viridiplantae</taxon>
        <taxon>Streptophyta</taxon>
        <taxon>Embryophyta</taxon>
        <taxon>Marchantiophyta</taxon>
        <taxon>Marchantiopsida</taxon>
        <taxon>Marchantiidae</taxon>
        <taxon>Marchantiales</taxon>
        <taxon>Ricciaceae</taxon>
        <taxon>Riccia</taxon>
    </lineage>
</organism>
<evidence type="ECO:0000259" key="8">
    <source>
        <dbReference type="PROSITE" id="PS50873"/>
    </source>
</evidence>
<dbReference type="GO" id="GO:0046872">
    <property type="term" value="F:metal ion binding"/>
    <property type="evidence" value="ECO:0007669"/>
    <property type="project" value="UniProtKB-KW"/>
</dbReference>
<evidence type="ECO:0000313" key="10">
    <source>
        <dbReference type="Proteomes" id="UP001605036"/>
    </source>
</evidence>
<dbReference type="Proteomes" id="UP001605036">
    <property type="component" value="Unassembled WGS sequence"/>
</dbReference>
<accession>A0ABD1ZEF5</accession>
<sequence length="126" mass="13724">MPALELSPAQILSFWLLVHDGTIKVINKAAKSTFLFLLSNIFYNGLVGLWQPSLSFPVFNFSGLVANFARKGLSAREMIVLSGAHTTGKSHCNGILPHLYNFTGADNATDTDPALDKGFTAFLKHK</sequence>
<comment type="catalytic activity">
    <reaction evidence="1">
        <text>2 a phenolic donor + H2O2 = 2 a phenolic radical donor + 2 H2O</text>
        <dbReference type="Rhea" id="RHEA:56136"/>
        <dbReference type="ChEBI" id="CHEBI:15377"/>
        <dbReference type="ChEBI" id="CHEBI:16240"/>
        <dbReference type="ChEBI" id="CHEBI:139520"/>
        <dbReference type="ChEBI" id="CHEBI:139521"/>
        <dbReference type="EC" id="1.11.1.7"/>
    </reaction>
</comment>
<evidence type="ECO:0000256" key="7">
    <source>
        <dbReference type="RuleBase" id="RU004241"/>
    </source>
</evidence>
<protein>
    <recommendedName>
        <fullName evidence="8">Plant heme peroxidase family profile domain-containing protein</fullName>
    </recommendedName>
</protein>
<keyword evidence="10" id="KW-1185">Reference proteome</keyword>
<dbReference type="PROSITE" id="PS50873">
    <property type="entry name" value="PEROXIDASE_4"/>
    <property type="match status" value="1"/>
</dbReference>
<evidence type="ECO:0000256" key="6">
    <source>
        <dbReference type="PIRSR" id="PIRSR600823-3"/>
    </source>
</evidence>
<comment type="similarity">
    <text evidence="7">Belongs to the peroxidase family.</text>
</comment>
<keyword evidence="5 6" id="KW-0408">Iron</keyword>
<dbReference type="EMBL" id="JBHFFA010000001">
    <property type="protein sequence ID" value="KAL2649830.1"/>
    <property type="molecule type" value="Genomic_DNA"/>
</dbReference>
<dbReference type="Gene3D" id="1.10.420.10">
    <property type="entry name" value="Peroxidase, domain 2"/>
    <property type="match status" value="1"/>
</dbReference>
<dbReference type="AlphaFoldDB" id="A0ABD1ZEF5"/>
<proteinExistence type="inferred from homology"/>
<evidence type="ECO:0000256" key="3">
    <source>
        <dbReference type="ARBA" id="ARBA00022617"/>
    </source>
</evidence>
<feature type="binding site" evidence="6">
    <location>
        <position position="86"/>
    </location>
    <ligand>
        <name>Ca(2+)</name>
        <dbReference type="ChEBI" id="CHEBI:29108"/>
        <label>2</label>
    </ligand>
</feature>
<feature type="domain" description="Plant heme peroxidase family profile" evidence="8">
    <location>
        <begin position="20"/>
        <end position="126"/>
    </location>
</feature>
<keyword evidence="3" id="KW-0349">Heme</keyword>
<keyword evidence="6" id="KW-0106">Calcium</keyword>
<dbReference type="InterPro" id="IPR002016">
    <property type="entry name" value="Haem_peroxidase"/>
</dbReference>
<dbReference type="InterPro" id="IPR000823">
    <property type="entry name" value="Peroxidase_pln"/>
</dbReference>
<feature type="binding site" description="axial binding residue" evidence="6">
    <location>
        <position position="85"/>
    </location>
    <ligand>
        <name>heme b</name>
        <dbReference type="ChEBI" id="CHEBI:60344"/>
    </ligand>
    <ligandPart>
        <name>Fe</name>
        <dbReference type="ChEBI" id="CHEBI:18248"/>
    </ligandPart>
</feature>